<accession>A0A1Q9D9R5</accession>
<reference evidence="3 4" key="1">
    <citation type="submission" date="2016-02" db="EMBL/GenBank/DDBJ databases">
        <title>Genome analysis of coral dinoflagellate symbionts highlights evolutionary adaptations to a symbiotic lifestyle.</title>
        <authorList>
            <person name="Aranda M."/>
            <person name="Li Y."/>
            <person name="Liew Y.J."/>
            <person name="Baumgarten S."/>
            <person name="Simakov O."/>
            <person name="Wilson M."/>
            <person name="Piel J."/>
            <person name="Ashoor H."/>
            <person name="Bougouffa S."/>
            <person name="Bajic V.B."/>
            <person name="Ryu T."/>
            <person name="Ravasi T."/>
            <person name="Bayer T."/>
            <person name="Micklem G."/>
            <person name="Kim H."/>
            <person name="Bhak J."/>
            <person name="Lajeunesse T.C."/>
            <person name="Voolstra C.R."/>
        </authorList>
    </citation>
    <scope>NUCLEOTIDE SEQUENCE [LARGE SCALE GENOMIC DNA]</scope>
    <source>
        <strain evidence="3 4">CCMP2467</strain>
    </source>
</reference>
<feature type="compositionally biased region" description="Low complexity" evidence="1">
    <location>
        <begin position="587"/>
        <end position="610"/>
    </location>
</feature>
<name>A0A1Q9D9R5_SYMMI</name>
<evidence type="ECO:0000313" key="4">
    <source>
        <dbReference type="Proteomes" id="UP000186817"/>
    </source>
</evidence>
<feature type="chain" id="PRO_5010330546" evidence="2">
    <location>
        <begin position="22"/>
        <end position="1190"/>
    </location>
</feature>
<feature type="compositionally biased region" description="Acidic residues" evidence="1">
    <location>
        <begin position="547"/>
        <end position="567"/>
    </location>
</feature>
<feature type="region of interest" description="Disordered" evidence="1">
    <location>
        <begin position="433"/>
        <end position="474"/>
    </location>
</feature>
<feature type="region of interest" description="Disordered" evidence="1">
    <location>
        <begin position="773"/>
        <end position="828"/>
    </location>
</feature>
<comment type="caution">
    <text evidence="3">The sequence shown here is derived from an EMBL/GenBank/DDBJ whole genome shotgun (WGS) entry which is preliminary data.</text>
</comment>
<keyword evidence="4" id="KW-1185">Reference proteome</keyword>
<feature type="compositionally biased region" description="Low complexity" evidence="1">
    <location>
        <begin position="348"/>
        <end position="357"/>
    </location>
</feature>
<feature type="compositionally biased region" description="Basic and acidic residues" evidence="1">
    <location>
        <begin position="241"/>
        <end position="250"/>
    </location>
</feature>
<feature type="region of interest" description="Disordered" evidence="1">
    <location>
        <begin position="347"/>
        <end position="408"/>
    </location>
</feature>
<proteinExistence type="predicted"/>
<evidence type="ECO:0000313" key="3">
    <source>
        <dbReference type="EMBL" id="OLP91944.1"/>
    </source>
</evidence>
<feature type="region of interest" description="Disordered" evidence="1">
    <location>
        <begin position="226"/>
        <end position="250"/>
    </location>
</feature>
<feature type="region of interest" description="Disordered" evidence="1">
    <location>
        <begin position="1134"/>
        <end position="1177"/>
    </location>
</feature>
<organism evidence="3 4">
    <name type="scientific">Symbiodinium microadriaticum</name>
    <name type="common">Dinoflagellate</name>
    <name type="synonym">Zooxanthella microadriatica</name>
    <dbReference type="NCBI Taxonomy" id="2951"/>
    <lineage>
        <taxon>Eukaryota</taxon>
        <taxon>Sar</taxon>
        <taxon>Alveolata</taxon>
        <taxon>Dinophyceae</taxon>
        <taxon>Suessiales</taxon>
        <taxon>Symbiodiniaceae</taxon>
        <taxon>Symbiodinium</taxon>
    </lineage>
</organism>
<dbReference type="EMBL" id="LSRX01000642">
    <property type="protein sequence ID" value="OLP91944.1"/>
    <property type="molecule type" value="Genomic_DNA"/>
</dbReference>
<protein>
    <submittedName>
        <fullName evidence="3">Structural maintenance of chromosomes protein 1</fullName>
    </submittedName>
</protein>
<feature type="compositionally biased region" description="Basic and acidic residues" evidence="1">
    <location>
        <begin position="1134"/>
        <end position="1153"/>
    </location>
</feature>
<sequence length="1190" mass="130325">MAFGRSTVAFLVATFGGMTQAVRNVANISSAVLDTDPTHVNGLGFECYCTTVSSEKDCPDTGAAASRPNQPDMHRFYNPEAGTCCLLLEYDRRTGYMKQEGKPSTPPAGFEKQSGLAKCSSDTRSFPKRRCCHVLAGYDDESAPVISFYVLKATVVTKINNKGEVSKIKPRVTKDYVAGGKDEKEHQPIGWQDVWKFLDEMKKMDKLPNMECLAESIDEMLHDERHRSSNCEARGPAPRGLDGRSKTERSCGRPLRCHFAASRFKKVEEVVLDNFKSYEGSRWTFHEGRLKTAFRRMPCNRSKHLRARGLRPQVITRLCIVLAGWPTWLDPLHDSVLDEALADTGLPAASSTEEAATGSMDDGAADEGADGASDAGSALSTLTTALEAADRSPSVDRGPGPHGPPPAVPVSHPLAWLYAPDLVSAISVRPPALPHVTTRTSHGQRPAETTTAGSSSSARGPPSAPHMPGEPDDPYWQRVMAVNVMNTLQHTGPAFVHAPTLATVRSWSSLRIILEEATEMDEVCCQRVDPQDLNNPLHMDDLPGTGEDADTENGEEEDGPAAEEGEEESNHSPDDDHDEEPDGHGPAGTPTTGAATTPGGTAPYGTAAPTDDSAGPAPGDPLHMIHSITDATASWHAFSTRQQTQAWLWYGSFSFKIKTTLTQVDFGHGRQVDFGHGRQAPPHIVDEPSKHMRPSLPYDALTGYVSQHRFHAEMPDPQDSDAVCLAGPWTLRWKTFQFSSSFKNMLPMLFSTYRTEEVFGNLAQTSLQGFGDALFGTGSPPPTVGPPTKAAKLEGTPGKRQRPSDSGSSNGSNHQWNGSKGRGKGNKNQTQLHDLVHAMGRLIIRQETQLQILKQNSAWTLYLKPGPSGPVALLYKTAEKYKEESKIKFMDTPVRAVLLHTLFQALLGSLQDISSSQEKQKVLQDKGWLNQDGLWNYQKWDGDQQALVVDEVRQPVNHQDLIGKVGQFAEIVLNKDVIHRFNATHSLSVNKTGTSTFLLEVGLRAQGVELAWAILELISGLSALQVIGLQVKREGLRRGGLANDVQKLMNASAGADHASVYRFDAPQALTRASKQRCEAVSQEAYLASLEEINILSKDIEAAAHRQGKDLTAFFEQVSGSVALSGEYEKLASEKAAREDTARDLYTRKRDAQHEKKRMAQQKEEAEKQSPRYQEMQSEYRAMQAQNLTFL</sequence>
<dbReference type="OrthoDB" id="423686at2759"/>
<dbReference type="Proteomes" id="UP000186817">
    <property type="component" value="Unassembled WGS sequence"/>
</dbReference>
<keyword evidence="2" id="KW-0732">Signal</keyword>
<feature type="compositionally biased region" description="Basic and acidic residues" evidence="1">
    <location>
        <begin position="1160"/>
        <end position="1169"/>
    </location>
</feature>
<dbReference type="AlphaFoldDB" id="A0A1Q9D9R5"/>
<evidence type="ECO:0000256" key="1">
    <source>
        <dbReference type="SAM" id="MobiDB-lite"/>
    </source>
</evidence>
<gene>
    <name evidence="3" type="primary">SMC1</name>
    <name evidence="3" type="ORF">AK812_SmicGene26313</name>
</gene>
<evidence type="ECO:0000256" key="2">
    <source>
        <dbReference type="SAM" id="SignalP"/>
    </source>
</evidence>
<feature type="region of interest" description="Disordered" evidence="1">
    <location>
        <begin position="529"/>
        <end position="624"/>
    </location>
</feature>
<feature type="compositionally biased region" description="Polar residues" evidence="1">
    <location>
        <begin position="804"/>
        <end position="816"/>
    </location>
</feature>
<feature type="compositionally biased region" description="Low complexity" evidence="1">
    <location>
        <begin position="370"/>
        <end position="387"/>
    </location>
</feature>
<feature type="compositionally biased region" description="Low complexity" evidence="1">
    <location>
        <begin position="449"/>
        <end position="461"/>
    </location>
</feature>
<feature type="signal peptide" evidence="2">
    <location>
        <begin position="1"/>
        <end position="21"/>
    </location>
</feature>